<proteinExistence type="predicted"/>
<dbReference type="AlphaFoldDB" id="A0A1X1EYM4"/>
<evidence type="ECO:0000313" key="3">
    <source>
        <dbReference type="Proteomes" id="UP000193749"/>
    </source>
</evidence>
<keyword evidence="1" id="KW-1133">Transmembrane helix</keyword>
<keyword evidence="1" id="KW-0472">Membrane</keyword>
<dbReference type="PROSITE" id="PS51257">
    <property type="entry name" value="PROKAR_LIPOPROTEIN"/>
    <property type="match status" value="1"/>
</dbReference>
<evidence type="ECO:0000313" key="2">
    <source>
        <dbReference type="EMBL" id="ORM95081.1"/>
    </source>
</evidence>
<dbReference type="STRING" id="55209.HA50_17700"/>
<evidence type="ECO:0000256" key="1">
    <source>
        <dbReference type="SAM" id="Phobius"/>
    </source>
</evidence>
<gene>
    <name evidence="2" type="ORF">HA50_17700</name>
</gene>
<protein>
    <submittedName>
        <fullName evidence="2">Uncharacterized protein</fullName>
    </submittedName>
</protein>
<feature type="transmembrane region" description="Helical" evidence="1">
    <location>
        <begin position="7"/>
        <end position="25"/>
    </location>
</feature>
<keyword evidence="1" id="KW-0812">Transmembrane</keyword>
<feature type="transmembrane region" description="Helical" evidence="1">
    <location>
        <begin position="37"/>
        <end position="56"/>
    </location>
</feature>
<dbReference type="EMBL" id="MLJI01000001">
    <property type="protein sequence ID" value="ORM95081.1"/>
    <property type="molecule type" value="Genomic_DNA"/>
</dbReference>
<dbReference type="RefSeq" id="WP_084876903.1">
    <property type="nucleotide sequence ID" value="NZ_JAGGMY010000001.1"/>
</dbReference>
<sequence>MKKYFQASGYWFVVACLFLVPVDLITPPLATDPAGNIAGVVLRQTLYFFQFAFIAVRCGGENIRREALFTILWFCVPKRKRNFCLTCAGVAAISLLLCGPLVSLIYGVSIVSLAWLIKRHLFRGCHV</sequence>
<reference evidence="2 3" key="1">
    <citation type="journal article" date="2017" name="Antonie Van Leeuwenhoek">
        <title>Phylogenomic resolution of the bacterial genus Pantoea and its relationship with Erwinia and Tatumella.</title>
        <authorList>
            <person name="Palmer M."/>
            <person name="Steenkamp E.T."/>
            <person name="Coetzee M.P."/>
            <person name="Chan W.Y."/>
            <person name="van Zyl E."/>
            <person name="De Maayer P."/>
            <person name="Coutinho T.A."/>
            <person name="Blom J."/>
            <person name="Smits T.H."/>
            <person name="Duffy B."/>
            <person name="Venter S.N."/>
        </authorList>
    </citation>
    <scope>NUCLEOTIDE SEQUENCE [LARGE SCALE GENOMIC DNA]</scope>
    <source>
        <strain evidence="2 3">LMG 2657</strain>
    </source>
</reference>
<name>A0A1X1EYM4_PANCY</name>
<feature type="transmembrane region" description="Helical" evidence="1">
    <location>
        <begin position="88"/>
        <end position="117"/>
    </location>
</feature>
<accession>A0A1X1EYM4</accession>
<keyword evidence="3" id="KW-1185">Reference proteome</keyword>
<organism evidence="2 3">
    <name type="scientific">Pantoea cypripedii</name>
    <name type="common">Pectobacterium cypripedii</name>
    <name type="synonym">Erwinia cypripedii</name>
    <dbReference type="NCBI Taxonomy" id="55209"/>
    <lineage>
        <taxon>Bacteria</taxon>
        <taxon>Pseudomonadati</taxon>
        <taxon>Pseudomonadota</taxon>
        <taxon>Gammaproteobacteria</taxon>
        <taxon>Enterobacterales</taxon>
        <taxon>Erwiniaceae</taxon>
        <taxon>Pantoea</taxon>
    </lineage>
</organism>
<comment type="caution">
    <text evidence="2">The sequence shown here is derived from an EMBL/GenBank/DDBJ whole genome shotgun (WGS) entry which is preliminary data.</text>
</comment>
<dbReference type="Proteomes" id="UP000193749">
    <property type="component" value="Unassembled WGS sequence"/>
</dbReference>